<evidence type="ECO:0000313" key="2">
    <source>
        <dbReference type="EMBL" id="CUO18121.1"/>
    </source>
</evidence>
<dbReference type="PANTHER" id="PTHR37804:SF1">
    <property type="entry name" value="CDAA REGULATORY PROTEIN CDAR"/>
    <property type="match status" value="1"/>
</dbReference>
<dbReference type="InterPro" id="IPR012505">
    <property type="entry name" value="YbbR"/>
</dbReference>
<dbReference type="Gene3D" id="2.170.120.30">
    <property type="match status" value="2"/>
</dbReference>
<keyword evidence="1" id="KW-0812">Transmembrane</keyword>
<dbReference type="EMBL" id="CYYV01000006">
    <property type="protein sequence ID" value="CUO18121.1"/>
    <property type="molecule type" value="Genomic_DNA"/>
</dbReference>
<sequence>MKKKILKKLLNNLPLKILSILISIVIWYVVVSVNDPIVKERFDVPVQVTNEAYIAAGKKTYQIAEEYQTVTVTVTDNNSVVSRLKASDITVTADLTQIVTMDTNPVYVPIKATCSMVKQEKLSTVTATIPVEIEDVDSEKFPITIDAGNTKPAKDYEVGTMTSDPESITISGPTSLINKISSVVAKVDVTNMRNSGTVTADLMIIDKNQDEMPESQMEFLNFDSGSPQVDVDIELWRRVSGIKLSALYSGTPADGYQIKNIYTTPEEITVAGSEEALAKLADEGNTIEIPEDYTSVAGQRSDVETTVDLSDVLADVTDLKVSSSSSASVTVHVTVMPNESREFELDVDQIETSNLQSTYTVLYDQTQLAIRIKASDKNLAKLDTSQINASVDLNGMGVGDYEVPVKITLPDGYELVDSVKTTIHIKEKAVANKTTGTN</sequence>
<evidence type="ECO:0000313" key="3">
    <source>
        <dbReference type="Proteomes" id="UP000095706"/>
    </source>
</evidence>
<dbReference type="RefSeq" id="WP_055227330.1">
    <property type="nucleotide sequence ID" value="NZ_CYYV01000006.1"/>
</dbReference>
<keyword evidence="1" id="KW-0472">Membrane</keyword>
<feature type="transmembrane region" description="Helical" evidence="1">
    <location>
        <begin position="12"/>
        <end position="30"/>
    </location>
</feature>
<dbReference type="Gene3D" id="2.170.120.40">
    <property type="entry name" value="YbbR-like domain"/>
    <property type="match status" value="2"/>
</dbReference>
<evidence type="ECO:0000256" key="1">
    <source>
        <dbReference type="SAM" id="Phobius"/>
    </source>
</evidence>
<dbReference type="InterPro" id="IPR053154">
    <property type="entry name" value="c-di-AMP_regulator"/>
</dbReference>
<protein>
    <submittedName>
        <fullName evidence="2">Uncharacterized protein conserved in bacteria</fullName>
    </submittedName>
</protein>
<dbReference type="AlphaFoldDB" id="A0A174CX97"/>
<accession>A0A174CX97</accession>
<dbReference type="Pfam" id="PF07949">
    <property type="entry name" value="YbbR"/>
    <property type="match status" value="2"/>
</dbReference>
<dbReference type="Proteomes" id="UP000095706">
    <property type="component" value="Unassembled WGS sequence"/>
</dbReference>
<gene>
    <name evidence="2" type="ORF">ERS852406_01434</name>
</gene>
<proteinExistence type="predicted"/>
<reference evidence="2 3" key="1">
    <citation type="submission" date="2015-09" db="EMBL/GenBank/DDBJ databases">
        <authorList>
            <consortium name="Pathogen Informatics"/>
        </authorList>
    </citation>
    <scope>NUCLEOTIDE SEQUENCE [LARGE SCALE GENOMIC DNA]</scope>
    <source>
        <strain evidence="2 3">2789STDY5608849</strain>
    </source>
</reference>
<name>A0A174CX97_9FIRM</name>
<keyword evidence="1" id="KW-1133">Transmembrane helix</keyword>
<organism evidence="2 3">
    <name type="scientific">Fusicatenibacter saccharivorans</name>
    <dbReference type="NCBI Taxonomy" id="1150298"/>
    <lineage>
        <taxon>Bacteria</taxon>
        <taxon>Bacillati</taxon>
        <taxon>Bacillota</taxon>
        <taxon>Clostridia</taxon>
        <taxon>Lachnospirales</taxon>
        <taxon>Lachnospiraceae</taxon>
        <taxon>Fusicatenibacter</taxon>
    </lineage>
</organism>
<dbReference type="PANTHER" id="PTHR37804">
    <property type="entry name" value="CDAA REGULATORY PROTEIN CDAR"/>
    <property type="match status" value="1"/>
</dbReference>